<evidence type="ECO:0000313" key="1">
    <source>
        <dbReference type="EMBL" id="BDI20462.1"/>
    </source>
</evidence>
<proteinExistence type="predicted"/>
<evidence type="ECO:0000313" key="2">
    <source>
        <dbReference type="Proteomes" id="UP001055453"/>
    </source>
</evidence>
<keyword evidence="2" id="KW-1185">Reference proteome</keyword>
<sequence length="166" mass="19549">MSTTKKINNIKILLQVWNLENDDWDNTLDIYKCGFSTSKSWIDDEKNQGLAFCIVKGKREFYGFNKFSNYEQLPTTKKTIHILWQKFYVQNVSNYGGGNYKYYYVSGEKRATIFKEKPIVLDTITNFVTFERKYMRTGMTNIANDETGVTKELLRLSDELKFYPGF</sequence>
<reference evidence="1" key="1">
    <citation type="submission" date="2022-04" db="EMBL/GenBank/DDBJ databases">
        <title>Complete genome sequence of a cyanobacterium, Nostoc sp. SO-36, isolated in Antarctica.</title>
        <authorList>
            <person name="Kanesaki Y."/>
            <person name="Effendi D."/>
            <person name="Sakamoto T."/>
            <person name="Ohtani S."/>
            <person name="Awai K."/>
        </authorList>
    </citation>
    <scope>NUCLEOTIDE SEQUENCE</scope>
    <source>
        <strain evidence="1">SO-36</strain>
        <plasmid evidence="1">pANSO36A</plasmid>
    </source>
</reference>
<dbReference type="Proteomes" id="UP001055453">
    <property type="component" value="Plasmid pANSO36A"/>
</dbReference>
<name>A0ABM7ZB22_NOSCO</name>
<gene>
    <name evidence="1" type="ORF">ANSO36C_62640</name>
</gene>
<accession>A0ABM7ZB22</accession>
<dbReference type="EMBL" id="AP025733">
    <property type="protein sequence ID" value="BDI20462.1"/>
    <property type="molecule type" value="Genomic_DNA"/>
</dbReference>
<keyword evidence="1" id="KW-0614">Plasmid</keyword>
<geneLocation type="plasmid" evidence="1 2">
    <name>pANSO36A</name>
</geneLocation>
<dbReference type="RefSeq" id="WP_251960637.1">
    <property type="nucleotide sequence ID" value="NZ_AP025733.1"/>
</dbReference>
<protein>
    <submittedName>
        <fullName evidence="1">Uncharacterized protein</fullName>
    </submittedName>
</protein>
<organism evidence="1 2">
    <name type="scientific">Nostoc cf. commune SO-36</name>
    <dbReference type="NCBI Taxonomy" id="449208"/>
    <lineage>
        <taxon>Bacteria</taxon>
        <taxon>Bacillati</taxon>
        <taxon>Cyanobacteriota</taxon>
        <taxon>Cyanophyceae</taxon>
        <taxon>Nostocales</taxon>
        <taxon>Nostocaceae</taxon>
        <taxon>Nostoc</taxon>
    </lineage>
</organism>